<evidence type="ECO:0000256" key="6">
    <source>
        <dbReference type="ARBA" id="ARBA00022692"/>
    </source>
</evidence>
<dbReference type="PANTHER" id="PTHR45436">
    <property type="entry name" value="SENSOR HISTIDINE KINASE YKOH"/>
    <property type="match status" value="1"/>
</dbReference>
<feature type="transmembrane region" description="Helical" evidence="11">
    <location>
        <begin position="150"/>
        <end position="173"/>
    </location>
</feature>
<dbReference type="Gene3D" id="1.10.287.130">
    <property type="match status" value="1"/>
</dbReference>
<proteinExistence type="predicted"/>
<evidence type="ECO:0000313" key="15">
    <source>
        <dbReference type="Proteomes" id="UP000295344"/>
    </source>
</evidence>
<dbReference type="Pfam" id="PF00672">
    <property type="entry name" value="HAMP"/>
    <property type="match status" value="1"/>
</dbReference>
<evidence type="ECO:0000256" key="9">
    <source>
        <dbReference type="ARBA" id="ARBA00023012"/>
    </source>
</evidence>
<evidence type="ECO:0000256" key="3">
    <source>
        <dbReference type="ARBA" id="ARBA00012438"/>
    </source>
</evidence>
<dbReference type="InterPro" id="IPR003660">
    <property type="entry name" value="HAMP_dom"/>
</dbReference>
<name>A0A4R7FT52_9MICO</name>
<dbReference type="GO" id="GO:0005886">
    <property type="term" value="C:plasma membrane"/>
    <property type="evidence" value="ECO:0007669"/>
    <property type="project" value="UniProtKB-SubCell"/>
</dbReference>
<feature type="domain" description="HAMP" evidence="13">
    <location>
        <begin position="170"/>
        <end position="222"/>
    </location>
</feature>
<dbReference type="Pfam" id="PF00512">
    <property type="entry name" value="HisKA"/>
    <property type="match status" value="1"/>
</dbReference>
<keyword evidence="9" id="KW-0902">Two-component regulatory system</keyword>
<dbReference type="Gene3D" id="6.10.340.10">
    <property type="match status" value="1"/>
</dbReference>
<evidence type="ECO:0000259" key="12">
    <source>
        <dbReference type="PROSITE" id="PS50109"/>
    </source>
</evidence>
<dbReference type="PROSITE" id="PS50885">
    <property type="entry name" value="HAMP"/>
    <property type="match status" value="1"/>
</dbReference>
<dbReference type="Gene3D" id="3.30.565.10">
    <property type="entry name" value="Histidine kinase-like ATPase, C-terminal domain"/>
    <property type="match status" value="1"/>
</dbReference>
<dbReference type="SUPFAM" id="SSF55874">
    <property type="entry name" value="ATPase domain of HSP90 chaperone/DNA topoisomerase II/histidine kinase"/>
    <property type="match status" value="1"/>
</dbReference>
<dbReference type="PANTHER" id="PTHR45436:SF5">
    <property type="entry name" value="SENSOR HISTIDINE KINASE TRCS"/>
    <property type="match status" value="1"/>
</dbReference>
<evidence type="ECO:0000256" key="7">
    <source>
        <dbReference type="ARBA" id="ARBA00022777"/>
    </source>
</evidence>
<dbReference type="RefSeq" id="WP_133765699.1">
    <property type="nucleotide sequence ID" value="NZ_BAAARP010000003.1"/>
</dbReference>
<dbReference type="CDD" id="cd06225">
    <property type="entry name" value="HAMP"/>
    <property type="match status" value="1"/>
</dbReference>
<keyword evidence="4" id="KW-0597">Phosphoprotein</keyword>
<reference evidence="14 15" key="1">
    <citation type="submission" date="2019-03" db="EMBL/GenBank/DDBJ databases">
        <title>Genomic Encyclopedia of Archaeal and Bacterial Type Strains, Phase II (KMG-II): from individual species to whole genera.</title>
        <authorList>
            <person name="Goeker M."/>
        </authorList>
    </citation>
    <scope>NUCLEOTIDE SEQUENCE [LARGE SCALE GENOMIC DNA]</scope>
    <source>
        <strain evidence="14 15">DSM 24782</strain>
    </source>
</reference>
<keyword evidence="15" id="KW-1185">Reference proteome</keyword>
<dbReference type="GO" id="GO:0000155">
    <property type="term" value="F:phosphorelay sensor kinase activity"/>
    <property type="evidence" value="ECO:0007669"/>
    <property type="project" value="InterPro"/>
</dbReference>
<keyword evidence="10 11" id="KW-0472">Membrane</keyword>
<gene>
    <name evidence="14" type="ORF">CLV52_1636</name>
</gene>
<protein>
    <recommendedName>
        <fullName evidence="3">histidine kinase</fullName>
        <ecNumber evidence="3">2.7.13.3</ecNumber>
    </recommendedName>
</protein>
<dbReference type="CDD" id="cd00082">
    <property type="entry name" value="HisKA"/>
    <property type="match status" value="1"/>
</dbReference>
<dbReference type="SUPFAM" id="SSF47384">
    <property type="entry name" value="Homodimeric domain of signal transducing histidine kinase"/>
    <property type="match status" value="1"/>
</dbReference>
<dbReference type="InterPro" id="IPR004358">
    <property type="entry name" value="Sig_transdc_His_kin-like_C"/>
</dbReference>
<comment type="catalytic activity">
    <reaction evidence="1">
        <text>ATP + protein L-histidine = ADP + protein N-phospho-L-histidine.</text>
        <dbReference type="EC" id="2.7.13.3"/>
    </reaction>
</comment>
<keyword evidence="6 11" id="KW-0812">Transmembrane</keyword>
<dbReference type="InterPro" id="IPR050428">
    <property type="entry name" value="TCS_sensor_his_kinase"/>
</dbReference>
<comment type="subcellular location">
    <subcellularLocation>
        <location evidence="2">Cell membrane</location>
    </subcellularLocation>
</comment>
<dbReference type="AlphaFoldDB" id="A0A4R7FT52"/>
<dbReference type="InterPro" id="IPR036890">
    <property type="entry name" value="HATPase_C_sf"/>
</dbReference>
<sequence>MSRSAAVSIRARIAAGSALVAAVVLSVLGVLVAQQVADASVRTAAQLAVDDLRPFLVDLRTQPEEEPDPSASGVLVAVVAPDGSTARDSMPPELLRAARTVTTEGTVEVESGRYRVVAERLRTPAGTWRLWAARDLSASDGLLQGIRTSLLVGTPIAVLLTAVAAWLVATAALRPVERLRASAERLRAPDATGSLPERGAGELAELAATMNRLVDDLRESAEHERRVTADTAHELRTPLAVLAAQVELAQRRPETADLPAIRDSVARVTRLADDLLALSRADAATAAPSATPVAALVTAAMDAVDRARLLAPEGVLVDLELDERLDESAEAPIDVSGFGRIVTNLLGNALAAAPRSAVVARVDRAADRIVLTVRDDGTGIPEDFLPYAFDRFSRPETARSSGSAGSGLGLTLVRRLAERSGGTAAVANGERGGAVATVVLPVERGRAR</sequence>
<dbReference type="SMART" id="SM00304">
    <property type="entry name" value="HAMP"/>
    <property type="match status" value="1"/>
</dbReference>
<accession>A0A4R7FT52</accession>
<dbReference type="EMBL" id="SOAM01000001">
    <property type="protein sequence ID" value="TDS81062.1"/>
    <property type="molecule type" value="Genomic_DNA"/>
</dbReference>
<dbReference type="CDD" id="cd00075">
    <property type="entry name" value="HATPase"/>
    <property type="match status" value="1"/>
</dbReference>
<evidence type="ECO:0000259" key="13">
    <source>
        <dbReference type="PROSITE" id="PS50885"/>
    </source>
</evidence>
<evidence type="ECO:0000256" key="1">
    <source>
        <dbReference type="ARBA" id="ARBA00000085"/>
    </source>
</evidence>
<evidence type="ECO:0000256" key="8">
    <source>
        <dbReference type="ARBA" id="ARBA00022989"/>
    </source>
</evidence>
<dbReference type="Pfam" id="PF02518">
    <property type="entry name" value="HATPase_c"/>
    <property type="match status" value="1"/>
</dbReference>
<dbReference type="PROSITE" id="PS50109">
    <property type="entry name" value="HIS_KIN"/>
    <property type="match status" value="1"/>
</dbReference>
<evidence type="ECO:0000313" key="14">
    <source>
        <dbReference type="EMBL" id="TDS81062.1"/>
    </source>
</evidence>
<organism evidence="14 15">
    <name type="scientific">Amnibacterium kyonggiense</name>
    <dbReference type="NCBI Taxonomy" id="595671"/>
    <lineage>
        <taxon>Bacteria</taxon>
        <taxon>Bacillati</taxon>
        <taxon>Actinomycetota</taxon>
        <taxon>Actinomycetes</taxon>
        <taxon>Micrococcales</taxon>
        <taxon>Microbacteriaceae</taxon>
        <taxon>Amnibacterium</taxon>
    </lineage>
</organism>
<dbReference type="PRINTS" id="PR00344">
    <property type="entry name" value="BCTRLSENSOR"/>
</dbReference>
<keyword evidence="7 14" id="KW-0418">Kinase</keyword>
<dbReference type="Proteomes" id="UP000295344">
    <property type="component" value="Unassembled WGS sequence"/>
</dbReference>
<evidence type="ECO:0000256" key="10">
    <source>
        <dbReference type="ARBA" id="ARBA00023136"/>
    </source>
</evidence>
<evidence type="ECO:0000256" key="11">
    <source>
        <dbReference type="SAM" id="Phobius"/>
    </source>
</evidence>
<feature type="domain" description="Histidine kinase" evidence="12">
    <location>
        <begin position="230"/>
        <end position="444"/>
    </location>
</feature>
<dbReference type="InterPro" id="IPR003594">
    <property type="entry name" value="HATPase_dom"/>
</dbReference>
<dbReference type="OrthoDB" id="9786919at2"/>
<dbReference type="InterPro" id="IPR036097">
    <property type="entry name" value="HisK_dim/P_sf"/>
</dbReference>
<keyword evidence="8 11" id="KW-1133">Transmembrane helix</keyword>
<evidence type="ECO:0000256" key="2">
    <source>
        <dbReference type="ARBA" id="ARBA00004236"/>
    </source>
</evidence>
<dbReference type="SMART" id="SM00387">
    <property type="entry name" value="HATPase_c"/>
    <property type="match status" value="1"/>
</dbReference>
<dbReference type="InterPro" id="IPR005467">
    <property type="entry name" value="His_kinase_dom"/>
</dbReference>
<dbReference type="SUPFAM" id="SSF158472">
    <property type="entry name" value="HAMP domain-like"/>
    <property type="match status" value="1"/>
</dbReference>
<dbReference type="SMART" id="SM00388">
    <property type="entry name" value="HisKA"/>
    <property type="match status" value="1"/>
</dbReference>
<evidence type="ECO:0000256" key="4">
    <source>
        <dbReference type="ARBA" id="ARBA00022553"/>
    </source>
</evidence>
<evidence type="ECO:0000256" key="5">
    <source>
        <dbReference type="ARBA" id="ARBA00022679"/>
    </source>
</evidence>
<keyword evidence="5" id="KW-0808">Transferase</keyword>
<dbReference type="InterPro" id="IPR003661">
    <property type="entry name" value="HisK_dim/P_dom"/>
</dbReference>
<comment type="caution">
    <text evidence="14">The sequence shown here is derived from an EMBL/GenBank/DDBJ whole genome shotgun (WGS) entry which is preliminary data.</text>
</comment>
<dbReference type="EC" id="2.7.13.3" evidence="3"/>